<feature type="domain" description="Enoyl-CoA hydratase/isomerase" evidence="4">
    <location>
        <begin position="18"/>
        <end position="363"/>
    </location>
</feature>
<evidence type="ECO:0000259" key="4">
    <source>
        <dbReference type="Pfam" id="PF16113"/>
    </source>
</evidence>
<name>A0ABP8HK11_9BURK</name>
<sequence length="379" mass="40436">MTDPVLFEERAAGAGRRIGIATLNAPRALNALSLPMIDALQARLAAWAADPAVALVVLQGEGDRALCAGADLHALYREMRAHPAARTADGGFGAPYSRAFFEREYRLDYFLHTYPKPLLCWGHGIVMGGGIGLMVGASHRVVTEQSRLAMPEVSIGLFPDVGASWFLNRMPGKAGLLLGLTGAQLGAADALFVGWADYCIGHDRKEDMLAALAQQPWSGARRADDALLDALLKRLQGAELPAPGPLRRNLDRVNALCSGATLPAIVDALRHGSHGDPWLDGAVATMTAGAPSTVRLAYELQRRARHLSLADVFKLEFSVATLCTARPDLAEGIRALLIDKDRRPAWQPATLEAADEAWADAFFAEASLADGAHPMADLG</sequence>
<reference evidence="6" key="1">
    <citation type="journal article" date="2019" name="Int. J. Syst. Evol. Microbiol.">
        <title>The Global Catalogue of Microorganisms (GCM) 10K type strain sequencing project: providing services to taxonomists for standard genome sequencing and annotation.</title>
        <authorList>
            <consortium name="The Broad Institute Genomics Platform"/>
            <consortium name="The Broad Institute Genome Sequencing Center for Infectious Disease"/>
            <person name="Wu L."/>
            <person name="Ma J."/>
        </authorList>
    </citation>
    <scope>NUCLEOTIDE SEQUENCE [LARGE SCALE GENOMIC DNA]</scope>
    <source>
        <strain evidence="6">JCM 17666</strain>
    </source>
</reference>
<proteinExistence type="predicted"/>
<comment type="caution">
    <text evidence="5">The sequence shown here is derived from an EMBL/GenBank/DDBJ whole genome shotgun (WGS) entry which is preliminary data.</text>
</comment>
<dbReference type="NCBIfam" id="NF004127">
    <property type="entry name" value="PRK05617.1"/>
    <property type="match status" value="1"/>
</dbReference>
<organism evidence="5 6">
    <name type="scientific">Pigmentiphaga soli</name>
    <dbReference type="NCBI Taxonomy" id="1007095"/>
    <lineage>
        <taxon>Bacteria</taxon>
        <taxon>Pseudomonadati</taxon>
        <taxon>Pseudomonadota</taxon>
        <taxon>Betaproteobacteria</taxon>
        <taxon>Burkholderiales</taxon>
        <taxon>Alcaligenaceae</taxon>
        <taxon>Pigmentiphaga</taxon>
    </lineage>
</organism>
<dbReference type="EC" id="3.1.2.4" evidence="2"/>
<gene>
    <name evidence="5" type="ORF">GCM10023144_40100</name>
</gene>
<accession>A0ABP8HK11</accession>
<dbReference type="PANTHER" id="PTHR43176:SF3">
    <property type="entry name" value="3-HYDROXYISOBUTYRYL-COA HYDROLASE, MITOCHONDRIAL"/>
    <property type="match status" value="1"/>
</dbReference>
<dbReference type="InterPro" id="IPR032259">
    <property type="entry name" value="HIBYL-CoA-H"/>
</dbReference>
<dbReference type="RefSeq" id="WP_345251675.1">
    <property type="nucleotide sequence ID" value="NZ_BAABFO010000025.1"/>
</dbReference>
<comment type="catalytic activity">
    <reaction evidence="1">
        <text>3-hydroxy-2-methylpropanoyl-CoA + H2O = 3-hydroxy-2-methylpropanoate + CoA + H(+)</text>
        <dbReference type="Rhea" id="RHEA:20888"/>
        <dbReference type="ChEBI" id="CHEBI:11805"/>
        <dbReference type="ChEBI" id="CHEBI:15377"/>
        <dbReference type="ChEBI" id="CHEBI:15378"/>
        <dbReference type="ChEBI" id="CHEBI:57287"/>
        <dbReference type="ChEBI" id="CHEBI:57340"/>
        <dbReference type="EC" id="3.1.2.4"/>
    </reaction>
</comment>
<evidence type="ECO:0000313" key="6">
    <source>
        <dbReference type="Proteomes" id="UP001501671"/>
    </source>
</evidence>
<dbReference type="InterPro" id="IPR045004">
    <property type="entry name" value="ECH_dom"/>
</dbReference>
<dbReference type="EMBL" id="BAABFO010000025">
    <property type="protein sequence ID" value="GAA4340421.1"/>
    <property type="molecule type" value="Genomic_DNA"/>
</dbReference>
<evidence type="ECO:0000313" key="5">
    <source>
        <dbReference type="EMBL" id="GAA4340421.1"/>
    </source>
</evidence>
<dbReference type="SUPFAM" id="SSF52096">
    <property type="entry name" value="ClpP/crotonase"/>
    <property type="match status" value="1"/>
</dbReference>
<dbReference type="Proteomes" id="UP001501671">
    <property type="component" value="Unassembled WGS sequence"/>
</dbReference>
<dbReference type="PANTHER" id="PTHR43176">
    <property type="entry name" value="3-HYDROXYISOBUTYRYL-COA HYDROLASE-RELATED"/>
    <property type="match status" value="1"/>
</dbReference>
<dbReference type="InterPro" id="IPR029045">
    <property type="entry name" value="ClpP/crotonase-like_dom_sf"/>
</dbReference>
<dbReference type="CDD" id="cd06558">
    <property type="entry name" value="crotonase-like"/>
    <property type="match status" value="1"/>
</dbReference>
<evidence type="ECO:0000256" key="3">
    <source>
        <dbReference type="ARBA" id="ARBA00022801"/>
    </source>
</evidence>
<keyword evidence="3" id="KW-0378">Hydrolase</keyword>
<dbReference type="Pfam" id="PF16113">
    <property type="entry name" value="ECH_2"/>
    <property type="match status" value="1"/>
</dbReference>
<keyword evidence="6" id="KW-1185">Reference proteome</keyword>
<evidence type="ECO:0000256" key="1">
    <source>
        <dbReference type="ARBA" id="ARBA00001709"/>
    </source>
</evidence>
<protein>
    <recommendedName>
        <fullName evidence="2">3-hydroxyisobutyryl-CoA hydrolase</fullName>
        <ecNumber evidence="2">3.1.2.4</ecNumber>
    </recommendedName>
</protein>
<evidence type="ECO:0000256" key="2">
    <source>
        <dbReference type="ARBA" id="ARBA00011915"/>
    </source>
</evidence>
<dbReference type="Gene3D" id="3.90.226.10">
    <property type="entry name" value="2-enoyl-CoA Hydratase, Chain A, domain 1"/>
    <property type="match status" value="1"/>
</dbReference>